<dbReference type="InterPro" id="IPR009681">
    <property type="entry name" value="Phage_TAC_Siphoviridae"/>
</dbReference>
<dbReference type="OrthoDB" id="2322410at2"/>
<sequence length="123" mass="14047">MKINISQLGLKKKSVDIKNTVKVVNQATKLQILMLKMDKLQLDANSDPLDVMEKSQDATDAMTEFIQRVLKLSESDMDKVADNVTMEELSNFVGYVLARIQGLTEEQWQDTLKENEDEEDPKK</sequence>
<dbReference type="Pfam" id="PF06896">
    <property type="entry name" value="Phage_TAC_3"/>
    <property type="match status" value="1"/>
</dbReference>
<dbReference type="Proteomes" id="UP000076480">
    <property type="component" value="Unassembled WGS sequence"/>
</dbReference>
<dbReference type="RefSeq" id="WP_063285570.1">
    <property type="nucleotide sequence ID" value="NZ_JYDC01000063.1"/>
</dbReference>
<protein>
    <recommendedName>
        <fullName evidence="3">Molecular chaperone</fullName>
    </recommendedName>
</protein>
<dbReference type="EMBL" id="JYDC01000063">
    <property type="protein sequence ID" value="KZL38732.1"/>
    <property type="molecule type" value="Genomic_DNA"/>
</dbReference>
<dbReference type="AlphaFoldDB" id="A0A166GDH1"/>
<keyword evidence="2" id="KW-1185">Reference proteome</keyword>
<organism evidence="1 2">
    <name type="scientific">Secundilactobacillus collinoides</name>
    <name type="common">Lactobacillus collinoides</name>
    <dbReference type="NCBI Taxonomy" id="33960"/>
    <lineage>
        <taxon>Bacteria</taxon>
        <taxon>Bacillati</taxon>
        <taxon>Bacillota</taxon>
        <taxon>Bacilli</taxon>
        <taxon>Lactobacillales</taxon>
        <taxon>Lactobacillaceae</taxon>
        <taxon>Secundilactobacillus</taxon>
    </lineage>
</organism>
<evidence type="ECO:0000313" key="2">
    <source>
        <dbReference type="Proteomes" id="UP000076480"/>
    </source>
</evidence>
<comment type="caution">
    <text evidence="1">The sequence shown here is derived from an EMBL/GenBank/DDBJ whole genome shotgun (WGS) entry which is preliminary data.</text>
</comment>
<accession>A0A166GDH1</accession>
<gene>
    <name evidence="1" type="ORF">TY91_11775</name>
</gene>
<proteinExistence type="predicted"/>
<reference evidence="1 2" key="1">
    <citation type="submission" date="2015-02" db="EMBL/GenBank/DDBJ databases">
        <title>Draft genome sequence of Lactobacillus collinoides CUPV2371 isolated from a natural cider, the first genome sequence of a strain of this species.</title>
        <authorList>
            <person name="Puertas A.I."/>
            <person name="Spano G."/>
            <person name="Capozzi V."/>
            <person name="Lamontanara A."/>
            <person name="Orru L."/>
            <person name="Duenas M.T."/>
        </authorList>
    </citation>
    <scope>NUCLEOTIDE SEQUENCE [LARGE SCALE GENOMIC DNA]</scope>
    <source>
        <strain evidence="1 2">237</strain>
    </source>
</reference>
<name>A0A166GDH1_SECCO</name>
<dbReference type="PATRIC" id="fig|33960.6.peg.2998"/>
<evidence type="ECO:0008006" key="3">
    <source>
        <dbReference type="Google" id="ProtNLM"/>
    </source>
</evidence>
<evidence type="ECO:0000313" key="1">
    <source>
        <dbReference type="EMBL" id="KZL38732.1"/>
    </source>
</evidence>